<gene>
    <name evidence="1" type="primary">WHI3</name>
    <name evidence="1" type="ORF">EV182_001284</name>
</gene>
<proteinExistence type="predicted"/>
<comment type="caution">
    <text evidence="1">The sequence shown here is derived from an EMBL/GenBank/DDBJ whole genome shotgun (WGS) entry which is preliminary data.</text>
</comment>
<evidence type="ECO:0000313" key="2">
    <source>
        <dbReference type="Proteomes" id="UP001145114"/>
    </source>
</evidence>
<organism evidence="1 2">
    <name type="scientific">Spiromyces aspiralis</name>
    <dbReference type="NCBI Taxonomy" id="68401"/>
    <lineage>
        <taxon>Eukaryota</taxon>
        <taxon>Fungi</taxon>
        <taxon>Fungi incertae sedis</taxon>
        <taxon>Zoopagomycota</taxon>
        <taxon>Kickxellomycotina</taxon>
        <taxon>Kickxellomycetes</taxon>
        <taxon>Kickxellales</taxon>
        <taxon>Kickxellaceae</taxon>
        <taxon>Spiromyces</taxon>
    </lineage>
</organism>
<keyword evidence="2" id="KW-1185">Reference proteome</keyword>
<sequence length="304" mass="32998">MTALDPNGSISRRTSFHNIVNSRGIGLNLPKAPGDRRNTGDLPTPGTATQTHPLDLGPMQSRLASLSINPLGAHQSGMVSPLPTLTGHHQPGPTMIQTPQGLSIPAATTRSVNSNDQNPPCNTLYVGNLPVNTKEEELRNLFQRAHGYKRMSFRTKPNSGPMCFVEFDDITCATLALRELDGQRLSNSTSSGIRLSYSKNPLGVRSQNNPNNYQQQQQHHHHHHQQHHPPSSTGHSIKQQQQHLNGSSVDSTVQTFHSAGIIHSHVPPPLASPSVTNSATSFLDTVVGLSQGQLAAIKRLYYAD</sequence>
<dbReference type="EMBL" id="JAMZIH010000170">
    <property type="protein sequence ID" value="KAJ1679809.1"/>
    <property type="molecule type" value="Genomic_DNA"/>
</dbReference>
<evidence type="ECO:0000313" key="1">
    <source>
        <dbReference type="EMBL" id="KAJ1679809.1"/>
    </source>
</evidence>
<name>A0ACC1I0Z8_9FUNG</name>
<reference evidence="1" key="1">
    <citation type="submission" date="2022-06" db="EMBL/GenBank/DDBJ databases">
        <title>Phylogenomic reconstructions and comparative analyses of Kickxellomycotina fungi.</title>
        <authorList>
            <person name="Reynolds N.K."/>
            <person name="Stajich J.E."/>
            <person name="Barry K."/>
            <person name="Grigoriev I.V."/>
            <person name="Crous P."/>
            <person name="Smith M.E."/>
        </authorList>
    </citation>
    <scope>NUCLEOTIDE SEQUENCE</scope>
    <source>
        <strain evidence="1">RSA 2271</strain>
    </source>
</reference>
<dbReference type="Proteomes" id="UP001145114">
    <property type="component" value="Unassembled WGS sequence"/>
</dbReference>
<accession>A0ACC1I0Z8</accession>
<protein>
    <submittedName>
        <fullName evidence="1">Cell cycle RNA binding protein whi3</fullName>
    </submittedName>
</protein>